<dbReference type="KEGG" id="bpg:Bathy11g02220"/>
<dbReference type="PANTHER" id="PTHR12298">
    <property type="entry name" value="PCDC2 PROGRAMMED CELL DEATH PROTEIN 2 -RELATED"/>
    <property type="match status" value="1"/>
</dbReference>
<feature type="compositionally biased region" description="Basic and acidic residues" evidence="1">
    <location>
        <begin position="40"/>
        <end position="49"/>
    </location>
</feature>
<dbReference type="PANTHER" id="PTHR12298:SF4">
    <property type="entry name" value="PROGRAMMED CELL DEATH PROTEIN 2"/>
    <property type="match status" value="1"/>
</dbReference>
<evidence type="ECO:0000259" key="2">
    <source>
        <dbReference type="Pfam" id="PF04194"/>
    </source>
</evidence>
<name>K8EKS9_9CHLO</name>
<dbReference type="GO" id="GO:0005737">
    <property type="term" value="C:cytoplasm"/>
    <property type="evidence" value="ECO:0007669"/>
    <property type="project" value="InterPro"/>
</dbReference>
<keyword evidence="4" id="KW-1185">Reference proteome</keyword>
<evidence type="ECO:0000313" key="4">
    <source>
        <dbReference type="Proteomes" id="UP000198341"/>
    </source>
</evidence>
<feature type="compositionally biased region" description="Acidic residues" evidence="1">
    <location>
        <begin position="50"/>
        <end position="65"/>
    </location>
</feature>
<dbReference type="GeneID" id="19012902"/>
<dbReference type="eggNOG" id="KOG2061">
    <property type="taxonomic scope" value="Eukaryota"/>
</dbReference>
<dbReference type="InterPro" id="IPR007320">
    <property type="entry name" value="PDCD2_C"/>
</dbReference>
<feature type="domain" description="Programmed cell death protein 2 C-terminal" evidence="2">
    <location>
        <begin position="319"/>
        <end position="422"/>
    </location>
</feature>
<gene>
    <name evidence="3" type="ordered locus">Bathy11g02220</name>
</gene>
<feature type="region of interest" description="Disordered" evidence="1">
    <location>
        <begin position="253"/>
        <end position="282"/>
    </location>
</feature>
<protein>
    <recommendedName>
        <fullName evidence="2">Programmed cell death protein 2 C-terminal domain-containing protein</fullName>
    </recommendedName>
</protein>
<organism evidence="3 4">
    <name type="scientific">Bathycoccus prasinos</name>
    <dbReference type="NCBI Taxonomy" id="41875"/>
    <lineage>
        <taxon>Eukaryota</taxon>
        <taxon>Viridiplantae</taxon>
        <taxon>Chlorophyta</taxon>
        <taxon>Mamiellophyceae</taxon>
        <taxon>Mamiellales</taxon>
        <taxon>Bathycoccaceae</taxon>
        <taxon>Bathycoccus</taxon>
    </lineage>
</organism>
<evidence type="ECO:0000313" key="3">
    <source>
        <dbReference type="EMBL" id="CCO18646.1"/>
    </source>
</evidence>
<accession>K8EKS9</accession>
<dbReference type="Pfam" id="PF04194">
    <property type="entry name" value="PDCD2_C"/>
    <property type="match status" value="1"/>
</dbReference>
<dbReference type="OrthoDB" id="443682at2759"/>
<reference evidence="3 4" key="1">
    <citation type="submission" date="2011-10" db="EMBL/GenBank/DDBJ databases">
        <authorList>
            <person name="Genoscope - CEA"/>
        </authorList>
    </citation>
    <scope>NUCLEOTIDE SEQUENCE [LARGE SCALE GENOMIC DNA]</scope>
    <source>
        <strain evidence="3 4">RCC 1105</strain>
    </source>
</reference>
<feature type="compositionally biased region" description="Basic and acidic residues" evidence="1">
    <location>
        <begin position="10"/>
        <end position="21"/>
    </location>
</feature>
<feature type="region of interest" description="Disordered" evidence="1">
    <location>
        <begin position="214"/>
        <end position="235"/>
    </location>
</feature>
<evidence type="ECO:0000256" key="1">
    <source>
        <dbReference type="SAM" id="MobiDB-lite"/>
    </source>
</evidence>
<sequence length="427" mass="47973">MSSELTREEEDAKRDAEETIARLDSISIFPDDNGGADSNFNEKETRTKEDDEASSSSSDDDTNDDLEWDLGFLEKREDKTALHAIYFPSKVGGDPQWLDPSVHPKQMHEANATKRRMDFLLQIYAANDVEDDSLNANAFHRTIYVFTSVDGDKVFEKGKVRAVRSQLARANEFYGTTPAPRRGVRESDDLRVEEMIREFEMKKRAIETKVKMTLSGGNGSESKEEEEEMKTKTKNENENTVYPEFEIVVEPESDADEASCSSMDSEGVVADTNDDDNKKTSANTNKKKMFQSIGDEAITETDLKEIASGVIDSDAQRLATFSVKLAKFPDQVLRYCPAQNAKAMWPSKSLAPDDRNIPDCPRCRGKRRFEFQILPTIVSFIVPKESVELNDSSLDFGSIAVYTCSKSCALEGEYAEEYVLVHPPMNS</sequence>
<proteinExistence type="predicted"/>
<dbReference type="Proteomes" id="UP000198341">
    <property type="component" value="Chromosome 11"/>
</dbReference>
<dbReference type="EMBL" id="FO082268">
    <property type="protein sequence ID" value="CCO18646.1"/>
    <property type="molecule type" value="Genomic_DNA"/>
</dbReference>
<dbReference type="RefSeq" id="XP_007510301.1">
    <property type="nucleotide sequence ID" value="XM_007510239.1"/>
</dbReference>
<dbReference type="AlphaFoldDB" id="K8EKS9"/>
<feature type="region of interest" description="Disordered" evidence="1">
    <location>
        <begin position="1"/>
        <end position="65"/>
    </location>
</feature>